<keyword evidence="2" id="KW-1185">Reference proteome</keyword>
<sequence length="202" mass="21725">MTLINSLPFKVDYKDPAASARLTNRLAGYVRELPSDRRIVVVCLGTDRCTGDSLGPLLGSALGKYRSSKFDFYGTLENPVHAMNLDDTLEQLYRTFHDPFVIGVDACLGSSSSIGSIQVGEGPIRPGAGVNKKLTPIGDIHISGVVNIGGILQYQVLQNTRLHLVMSMANLIARSLFVAISISSSGDQGFAEPSPDSRSRSR</sequence>
<dbReference type="RefSeq" id="WP_232185879.1">
    <property type="nucleotide sequence ID" value="NZ_JAIOAP010000006.1"/>
</dbReference>
<keyword evidence="1" id="KW-0645">Protease</keyword>
<protein>
    <submittedName>
        <fullName evidence="1">Spore protease YyaC</fullName>
    </submittedName>
</protein>
<dbReference type="InterPro" id="IPR023430">
    <property type="entry name" value="Pept_HybD-like_dom_sf"/>
</dbReference>
<dbReference type="EMBL" id="JASKHM010000007">
    <property type="protein sequence ID" value="MEQ4483383.1"/>
    <property type="molecule type" value="Genomic_DNA"/>
</dbReference>
<comment type="caution">
    <text evidence="1">The sequence shown here is derived from an EMBL/GenBank/DDBJ whole genome shotgun (WGS) entry which is preliminary data.</text>
</comment>
<dbReference type="Pfam" id="PF06866">
    <property type="entry name" value="DUF1256"/>
    <property type="match status" value="1"/>
</dbReference>
<organism evidence="1 2">
    <name type="scientific">Cohnella silvisoli</name>
    <dbReference type="NCBI Taxonomy" id="2873699"/>
    <lineage>
        <taxon>Bacteria</taxon>
        <taxon>Bacillati</taxon>
        <taxon>Bacillota</taxon>
        <taxon>Bacilli</taxon>
        <taxon>Bacillales</taxon>
        <taxon>Paenibacillaceae</taxon>
        <taxon>Cohnella</taxon>
    </lineage>
</organism>
<dbReference type="InterPro" id="IPR009665">
    <property type="entry name" value="YyaC"/>
</dbReference>
<name>A0ABV1KUS3_9BACL</name>
<accession>A0ABV1KUS3</accession>
<evidence type="ECO:0000313" key="1">
    <source>
        <dbReference type="EMBL" id="MEQ4483383.1"/>
    </source>
</evidence>
<evidence type="ECO:0000313" key="2">
    <source>
        <dbReference type="Proteomes" id="UP001493487"/>
    </source>
</evidence>
<gene>
    <name evidence="1" type="primary">yyaC</name>
    <name evidence="1" type="ORF">QJS35_13375</name>
</gene>
<dbReference type="NCBIfam" id="TIGR02841">
    <property type="entry name" value="spore_YyaC"/>
    <property type="match status" value="1"/>
</dbReference>
<dbReference type="SUPFAM" id="SSF53163">
    <property type="entry name" value="HybD-like"/>
    <property type="match status" value="1"/>
</dbReference>
<keyword evidence="1" id="KW-0378">Hydrolase</keyword>
<dbReference type="Proteomes" id="UP001493487">
    <property type="component" value="Unassembled WGS sequence"/>
</dbReference>
<reference evidence="1 2" key="1">
    <citation type="journal article" date="2023" name="Genome Announc.">
        <title>Pan-Genome Analyses of the Genus Cohnella and Proposal of the Novel Species Cohnella silvisoli sp. nov., Isolated from Forest Soil.</title>
        <authorList>
            <person name="Wang C."/>
            <person name="Mao L."/>
            <person name="Bao G."/>
            <person name="Zhu H."/>
        </authorList>
    </citation>
    <scope>NUCLEOTIDE SEQUENCE [LARGE SCALE GENOMIC DNA]</scope>
    <source>
        <strain evidence="1 2">NL03-T5-1</strain>
    </source>
</reference>
<dbReference type="GO" id="GO:0008233">
    <property type="term" value="F:peptidase activity"/>
    <property type="evidence" value="ECO:0007669"/>
    <property type="project" value="UniProtKB-KW"/>
</dbReference>
<dbReference type="GO" id="GO:0006508">
    <property type="term" value="P:proteolysis"/>
    <property type="evidence" value="ECO:0007669"/>
    <property type="project" value="UniProtKB-KW"/>
</dbReference>
<proteinExistence type="predicted"/>